<feature type="non-terminal residue" evidence="2">
    <location>
        <position position="84"/>
    </location>
</feature>
<feature type="transmembrane region" description="Helical" evidence="1">
    <location>
        <begin position="29"/>
        <end position="49"/>
    </location>
</feature>
<feature type="non-terminal residue" evidence="2">
    <location>
        <position position="1"/>
    </location>
</feature>
<keyword evidence="1" id="KW-1133">Transmembrane helix</keyword>
<accession>A0A023FDI3</accession>
<sequence>VLAWALHTALQWLDPTCVAVLHRPKVSCAFGTCYMLHGTCSVLLLLAAMHSTVIPLKKRYFFYHFVLSVLVKKRSNKPHSVWFG</sequence>
<organism evidence="2">
    <name type="scientific">Amblyomma cajennense</name>
    <name type="common">Cayenne tick</name>
    <name type="synonym">Acarus cajennensis</name>
    <dbReference type="NCBI Taxonomy" id="34607"/>
    <lineage>
        <taxon>Eukaryota</taxon>
        <taxon>Metazoa</taxon>
        <taxon>Ecdysozoa</taxon>
        <taxon>Arthropoda</taxon>
        <taxon>Chelicerata</taxon>
        <taxon>Arachnida</taxon>
        <taxon>Acari</taxon>
        <taxon>Parasitiformes</taxon>
        <taxon>Ixodida</taxon>
        <taxon>Ixodoidea</taxon>
        <taxon>Ixodidae</taxon>
        <taxon>Amblyomminae</taxon>
        <taxon>Amblyomma</taxon>
    </lineage>
</organism>
<protein>
    <submittedName>
        <fullName evidence="2">Putative secreted protein</fullName>
    </submittedName>
</protein>
<evidence type="ECO:0000313" key="2">
    <source>
        <dbReference type="EMBL" id="JAC18804.1"/>
    </source>
</evidence>
<keyword evidence="1" id="KW-0472">Membrane</keyword>
<proteinExistence type="evidence at transcript level"/>
<keyword evidence="1" id="KW-0812">Transmembrane</keyword>
<evidence type="ECO:0000256" key="1">
    <source>
        <dbReference type="SAM" id="Phobius"/>
    </source>
</evidence>
<reference evidence="2" key="1">
    <citation type="submission" date="2014-03" db="EMBL/GenBank/DDBJ databases">
        <title>The sialotranscriptome of Amblyomma triste, Amblyomma parvum and Amblyomma cajennense ticks, uncovered by 454-based RNA-seq.</title>
        <authorList>
            <person name="Garcia G.R."/>
            <person name="Gardinassi L.G."/>
            <person name="Ribeiro J.M."/>
            <person name="Anatriello E."/>
            <person name="Ferreira B.R."/>
            <person name="Moreira H.N."/>
            <person name="Mafra C."/>
            <person name="Olegario M.M."/>
            <person name="Szabo P.J."/>
            <person name="Miranda-Santos I.K."/>
            <person name="Maruyama S.R."/>
        </authorList>
    </citation>
    <scope>NUCLEOTIDE SEQUENCE</scope>
    <source>
        <strain evidence="2">Uberlandia</strain>
        <tissue evidence="2">Salivary glands</tissue>
    </source>
</reference>
<name>A0A023FDI3_AMBCJ</name>
<dbReference type="EMBL" id="GBBK01005678">
    <property type="protein sequence ID" value="JAC18804.1"/>
    <property type="molecule type" value="mRNA"/>
</dbReference>
<dbReference type="AlphaFoldDB" id="A0A023FDI3"/>